<dbReference type="OrthoDB" id="4991875at2759"/>
<evidence type="ECO:0000256" key="1">
    <source>
        <dbReference type="SAM" id="SignalP"/>
    </source>
</evidence>
<keyword evidence="3" id="KW-1185">Reference proteome</keyword>
<sequence length="215" mass="22500">MKLVPWTMTGPSLFLLPIQLGSLALATAAPSSTVVSYLSAIWDIPISSMAASAVAVNPEATTYEVLCLPGAPTTDCRWTTLPITLIAGPTTVHFKVPVSTSTLVQDVSVMARGLMTMACDFPQTELETITCTMTAELTASPRGVTTSFSSRSLVGTIPSDRISYEPLTVTGGLEKFQTSATPAMMTAAASNLVEQVMATRMPVGAVVAAARQDPL</sequence>
<comment type="caution">
    <text evidence="2">The sequence shown here is derived from an EMBL/GenBank/DDBJ whole genome shotgun (WGS) entry which is preliminary data.</text>
</comment>
<reference evidence="2" key="1">
    <citation type="journal article" date="2020" name="Front. Microbiol.">
        <title>Gene regulatory networks of Penicillium echinulatum 2HH and Penicillium oxalicum 114-2 inferred by a computational biology approach.</title>
        <authorList>
            <person name="Lenz A.R."/>
            <person name="Galan-Vasquez E."/>
            <person name="Balbinot E."/>
            <person name="De Abreu F.P."/>
            <person name="De Oliveira N.S."/>
            <person name="Da Rosa L.O."/>
            <person name="De Avila E Silva S."/>
            <person name="Camassola M."/>
            <person name="Dillon A.J.P."/>
            <person name="Perez-Rueda E."/>
        </authorList>
    </citation>
    <scope>NUCLEOTIDE SEQUENCE</scope>
    <source>
        <strain evidence="2">S1M29</strain>
    </source>
</reference>
<dbReference type="EMBL" id="WIWV01000066">
    <property type="protein sequence ID" value="KAF7715136.1"/>
    <property type="molecule type" value="Genomic_DNA"/>
</dbReference>
<feature type="signal peptide" evidence="1">
    <location>
        <begin position="1"/>
        <end position="28"/>
    </location>
</feature>
<evidence type="ECO:0000313" key="2">
    <source>
        <dbReference type="EMBL" id="KAF7715136.1"/>
    </source>
</evidence>
<evidence type="ECO:0000313" key="3">
    <source>
        <dbReference type="Proteomes" id="UP000631181"/>
    </source>
</evidence>
<protein>
    <submittedName>
        <fullName evidence="2">Uncharacterized protein</fullName>
    </submittedName>
</protein>
<keyword evidence="1" id="KW-0732">Signal</keyword>
<name>A0A8J8W2F3_9EURO</name>
<feature type="chain" id="PRO_5035245539" evidence="1">
    <location>
        <begin position="29"/>
        <end position="215"/>
    </location>
</feature>
<proteinExistence type="predicted"/>
<accession>A0A8J8W2F3</accession>
<dbReference type="AlphaFoldDB" id="A0A8J8W2F3"/>
<dbReference type="Proteomes" id="UP000631181">
    <property type="component" value="Unassembled WGS sequence"/>
</dbReference>
<gene>
    <name evidence="2" type="ORF">PECM_007307</name>
</gene>
<organism evidence="2 3">
    <name type="scientific">Penicillium ucsense</name>
    <dbReference type="NCBI Taxonomy" id="2839758"/>
    <lineage>
        <taxon>Eukaryota</taxon>
        <taxon>Fungi</taxon>
        <taxon>Dikarya</taxon>
        <taxon>Ascomycota</taxon>
        <taxon>Pezizomycotina</taxon>
        <taxon>Eurotiomycetes</taxon>
        <taxon>Eurotiomycetidae</taxon>
        <taxon>Eurotiales</taxon>
        <taxon>Aspergillaceae</taxon>
        <taxon>Penicillium</taxon>
    </lineage>
</organism>